<keyword evidence="2" id="KW-1003">Cell membrane</keyword>
<keyword evidence="3 6" id="KW-0812">Transmembrane</keyword>
<keyword evidence="4 6" id="KW-1133">Transmembrane helix</keyword>
<sequence length="389" mass="42232">MRHPESSRLSAAIRQELAYVRTQLKALGERGSHQRFELRQIAKATLAAVLAWLLADRFLPRETLWIAPATAVIMVHATVYKTLTNGLRKVAAVAAGVILAGSIGHLLGLTAFTLVLVVPPALVAARWHRMGRHGTDVATTAVLMLSFGAASQERYLLAYVMATAIGALCGGVVNSTLWPPLYRRRPDTAIERLSGEMSALLDDVAGALRDGWDLSGLPSWRHQTDRLDEHLAEAAATVADSAESRRYNLRQRDKPDGDEHVQLLRALTEIGVHLHAIVRALAHLDHQNDLAATPDDLSDHYARDYSVLLELIADIVTGRVRPAGVGESADSGPDAFARAHAQADHIRDQMTTQIQAGALDHPRGWAISGSLLTDAERILNILATLRTPA</sequence>
<feature type="transmembrane region" description="Helical" evidence="6">
    <location>
        <begin position="90"/>
        <end position="118"/>
    </location>
</feature>
<protein>
    <submittedName>
        <fullName evidence="7">Cell shape-determining protein MreD</fullName>
    </submittedName>
</protein>
<name>A0A7W5VJI0_9ACTN</name>
<keyword evidence="8" id="KW-1185">Reference proteome</keyword>
<reference evidence="7 8" key="1">
    <citation type="submission" date="2020-08" db="EMBL/GenBank/DDBJ databases">
        <title>Sequencing the genomes of 1000 actinobacteria strains.</title>
        <authorList>
            <person name="Klenk H.-P."/>
        </authorList>
    </citation>
    <scope>NUCLEOTIDE SEQUENCE [LARGE SCALE GENOMIC DNA]</scope>
    <source>
        <strain evidence="7 8">DSM 44320</strain>
    </source>
</reference>
<evidence type="ECO:0000313" key="8">
    <source>
        <dbReference type="Proteomes" id="UP000579945"/>
    </source>
</evidence>
<dbReference type="GO" id="GO:0005886">
    <property type="term" value="C:plasma membrane"/>
    <property type="evidence" value="ECO:0007669"/>
    <property type="project" value="UniProtKB-SubCell"/>
</dbReference>
<organism evidence="7 8">
    <name type="scientific">Nonomuraea dietziae</name>
    <dbReference type="NCBI Taxonomy" id="65515"/>
    <lineage>
        <taxon>Bacteria</taxon>
        <taxon>Bacillati</taxon>
        <taxon>Actinomycetota</taxon>
        <taxon>Actinomycetes</taxon>
        <taxon>Streptosporangiales</taxon>
        <taxon>Streptosporangiaceae</taxon>
        <taxon>Nonomuraea</taxon>
    </lineage>
</organism>
<dbReference type="RefSeq" id="WP_183661219.1">
    <property type="nucleotide sequence ID" value="NZ_JACIBV010000002.1"/>
</dbReference>
<evidence type="ECO:0000256" key="6">
    <source>
        <dbReference type="SAM" id="Phobius"/>
    </source>
</evidence>
<comment type="subcellular location">
    <subcellularLocation>
        <location evidence="1">Cell membrane</location>
        <topology evidence="1">Multi-pass membrane protein</topology>
    </subcellularLocation>
</comment>
<feature type="transmembrane region" description="Helical" evidence="6">
    <location>
        <begin position="156"/>
        <end position="177"/>
    </location>
</feature>
<evidence type="ECO:0000256" key="2">
    <source>
        <dbReference type="ARBA" id="ARBA00022475"/>
    </source>
</evidence>
<evidence type="ECO:0000313" key="7">
    <source>
        <dbReference type="EMBL" id="MBB3733153.1"/>
    </source>
</evidence>
<dbReference type="Pfam" id="PF06081">
    <property type="entry name" value="ArAE_1"/>
    <property type="match status" value="1"/>
</dbReference>
<feature type="transmembrane region" description="Helical" evidence="6">
    <location>
        <begin position="65"/>
        <end position="83"/>
    </location>
</feature>
<comment type="caution">
    <text evidence="7">The sequence shown here is derived from an EMBL/GenBank/DDBJ whole genome shotgun (WGS) entry which is preliminary data.</text>
</comment>
<proteinExistence type="predicted"/>
<dbReference type="Proteomes" id="UP000579945">
    <property type="component" value="Unassembled WGS sequence"/>
</dbReference>
<evidence type="ECO:0000256" key="4">
    <source>
        <dbReference type="ARBA" id="ARBA00022989"/>
    </source>
</evidence>
<gene>
    <name evidence="7" type="ORF">FHR33_009100</name>
</gene>
<dbReference type="GeneID" id="95395119"/>
<evidence type="ECO:0000256" key="3">
    <source>
        <dbReference type="ARBA" id="ARBA00022692"/>
    </source>
</evidence>
<keyword evidence="5 6" id="KW-0472">Membrane</keyword>
<accession>A0A7W5VJI0</accession>
<dbReference type="EMBL" id="JACIBV010000002">
    <property type="protein sequence ID" value="MBB3733153.1"/>
    <property type="molecule type" value="Genomic_DNA"/>
</dbReference>
<dbReference type="AlphaFoldDB" id="A0A7W5VJI0"/>
<evidence type="ECO:0000256" key="1">
    <source>
        <dbReference type="ARBA" id="ARBA00004651"/>
    </source>
</evidence>
<evidence type="ECO:0000256" key="5">
    <source>
        <dbReference type="ARBA" id="ARBA00023136"/>
    </source>
</evidence>
<dbReference type="InterPro" id="IPR010343">
    <property type="entry name" value="ArAE_1"/>
</dbReference>